<keyword evidence="5" id="KW-0449">Lipoprotein</keyword>
<dbReference type="InterPro" id="IPR006060">
    <property type="entry name" value="Maltose/Cyclodextrin-bd"/>
</dbReference>
<keyword evidence="7" id="KW-1185">Reference proteome</keyword>
<evidence type="ECO:0000313" key="6">
    <source>
        <dbReference type="EMBL" id="MDG5753950.1"/>
    </source>
</evidence>
<keyword evidence="4 5" id="KW-0732">Signal</keyword>
<keyword evidence="3 5" id="KW-0762">Sugar transport</keyword>
<comment type="caution">
    <text evidence="6">The sequence shown here is derived from an EMBL/GenBank/DDBJ whole genome shotgun (WGS) entry which is preliminary data.</text>
</comment>
<dbReference type="PANTHER" id="PTHR30061">
    <property type="entry name" value="MALTOSE-BINDING PERIPLASMIC PROTEIN"/>
    <property type="match status" value="1"/>
</dbReference>
<feature type="signal peptide" evidence="5">
    <location>
        <begin position="1"/>
        <end position="21"/>
    </location>
</feature>
<dbReference type="InterPro" id="IPR006059">
    <property type="entry name" value="SBP"/>
</dbReference>
<evidence type="ECO:0000256" key="1">
    <source>
        <dbReference type="ARBA" id="ARBA00008520"/>
    </source>
</evidence>
<evidence type="ECO:0000256" key="3">
    <source>
        <dbReference type="ARBA" id="ARBA00022597"/>
    </source>
</evidence>
<dbReference type="Proteomes" id="UP001218246">
    <property type="component" value="Unassembled WGS sequence"/>
</dbReference>
<proteinExistence type="inferred from homology"/>
<comment type="subcellular location">
    <subcellularLocation>
        <location evidence="5">Cell membrane</location>
        <topology evidence="5">Lipid-anchor</topology>
    </subcellularLocation>
</comment>
<comment type="similarity">
    <text evidence="1 5">Belongs to the bacterial solute-binding protein 1 family.</text>
</comment>
<dbReference type="RefSeq" id="WP_124565378.1">
    <property type="nucleotide sequence ID" value="NZ_JARRRY010000003.1"/>
</dbReference>
<evidence type="ECO:0000313" key="7">
    <source>
        <dbReference type="Proteomes" id="UP001218246"/>
    </source>
</evidence>
<protein>
    <recommendedName>
        <fullName evidence="5">Maltodextrin-binding protein</fullName>
    </recommendedName>
</protein>
<sequence>MKKVKALSLLTVPALAVGMLAACGPKEDSKKTTDNKKVDDKTLVVWEDKDKLNGIKDAVAKFEKENGVKVKIKELNTTDQLKQLRLDGPAGTGPDIITLPHDQIGGAVTEGLLAEIKTDKASTFTDVAINAESFQGKLYGLPKAIETPVFIYNKKLMPQAPKTMDELYTFSKGFTKDGKYGFLALWDNFYFANGILSGMGGFVFGGEAGNLDPTKLGLNNDGAVKGADYIAKWYKENLFPKGIIGENGGAAMDALFNESKAAAVMNGPWAFQGYKTAGIDYGVAPMPTLPNGERVKTFLGVKGYHISSYSKKQELATKFLEFVTNEENSKVRYEQTKEIPPVKSLIDTFTDEGAKAVAEQSQSAIPMPNIPEMGEVWAPAASALQTIVTGKSDSKKALDEAVKQIDTNIKTNHKKK</sequence>
<feature type="chain" id="PRO_5044995573" description="Maltodextrin-binding protein" evidence="5">
    <location>
        <begin position="22"/>
        <end position="416"/>
    </location>
</feature>
<dbReference type="PRINTS" id="PR00181">
    <property type="entry name" value="MALTOSEBP"/>
</dbReference>
<evidence type="ECO:0000256" key="5">
    <source>
        <dbReference type="RuleBase" id="RU365005"/>
    </source>
</evidence>
<evidence type="ECO:0000256" key="4">
    <source>
        <dbReference type="ARBA" id="ARBA00022729"/>
    </source>
</evidence>
<reference evidence="6 7" key="1">
    <citation type="submission" date="2023-04" db="EMBL/GenBank/DDBJ databases">
        <title>Ectobacillus antri isolated from activated sludge.</title>
        <authorList>
            <person name="Yan P."/>
            <person name="Liu X."/>
        </authorList>
    </citation>
    <scope>NUCLEOTIDE SEQUENCE [LARGE SCALE GENOMIC DNA]</scope>
    <source>
        <strain evidence="6 7">C18H</strain>
    </source>
</reference>
<dbReference type="EMBL" id="JARULN010000005">
    <property type="protein sequence ID" value="MDG5753950.1"/>
    <property type="molecule type" value="Genomic_DNA"/>
</dbReference>
<dbReference type="Pfam" id="PF13416">
    <property type="entry name" value="SBP_bac_8"/>
    <property type="match status" value="1"/>
</dbReference>
<name>A0ABT6H5K5_9BACI</name>
<gene>
    <name evidence="6" type="ORF">P6P90_08180</name>
</gene>
<keyword evidence="2 5" id="KW-0813">Transport</keyword>
<dbReference type="SUPFAM" id="SSF53850">
    <property type="entry name" value="Periplasmic binding protein-like II"/>
    <property type="match status" value="1"/>
</dbReference>
<dbReference type="PANTHER" id="PTHR30061:SF50">
    <property type="entry name" value="MALTOSE_MALTODEXTRIN-BINDING PERIPLASMIC PROTEIN"/>
    <property type="match status" value="1"/>
</dbReference>
<organism evidence="6 7">
    <name type="scientific">Ectobacillus antri</name>
    <dbReference type="NCBI Taxonomy" id="2486280"/>
    <lineage>
        <taxon>Bacteria</taxon>
        <taxon>Bacillati</taxon>
        <taxon>Bacillota</taxon>
        <taxon>Bacilli</taxon>
        <taxon>Bacillales</taxon>
        <taxon>Bacillaceae</taxon>
        <taxon>Ectobacillus</taxon>
    </lineage>
</organism>
<keyword evidence="5" id="KW-0472">Membrane</keyword>
<evidence type="ECO:0000256" key="2">
    <source>
        <dbReference type="ARBA" id="ARBA00022448"/>
    </source>
</evidence>
<dbReference type="Gene3D" id="3.40.190.10">
    <property type="entry name" value="Periplasmic binding protein-like II"/>
    <property type="match status" value="2"/>
</dbReference>
<keyword evidence="5" id="KW-1003">Cell membrane</keyword>
<accession>A0ABT6H5K5</accession>
<dbReference type="PROSITE" id="PS51257">
    <property type="entry name" value="PROKAR_LIPOPROTEIN"/>
    <property type="match status" value="1"/>
</dbReference>